<evidence type="ECO:0000256" key="7">
    <source>
        <dbReference type="ARBA" id="ARBA00022723"/>
    </source>
</evidence>
<keyword evidence="8 18" id="KW-0677">Repeat</keyword>
<dbReference type="PANTHER" id="PTHR43584:SF3">
    <property type="entry name" value="BIFUNCTIONAL PROTEIN GLMU"/>
    <property type="match status" value="1"/>
</dbReference>
<keyword evidence="10 18" id="KW-0133">Cell shape</keyword>
<feature type="binding site" evidence="18">
    <location>
        <position position="437"/>
    </location>
    <ligand>
        <name>acetyl-CoA</name>
        <dbReference type="ChEBI" id="CHEBI:57288"/>
    </ligand>
</feature>
<dbReference type="GO" id="GO:0009245">
    <property type="term" value="P:lipid A biosynthetic process"/>
    <property type="evidence" value="ECO:0007669"/>
    <property type="project" value="UniProtKB-UniRule"/>
</dbReference>
<comment type="pathway">
    <text evidence="18">Bacterial outer membrane biogenesis; LPS lipid A biosynthesis.</text>
</comment>
<keyword evidence="5 18" id="KW-0808">Transferase</keyword>
<dbReference type="SUPFAM" id="SSF53448">
    <property type="entry name" value="Nucleotide-diphospho-sugar transferases"/>
    <property type="match status" value="1"/>
</dbReference>
<evidence type="ECO:0000259" key="21">
    <source>
        <dbReference type="Pfam" id="PF25087"/>
    </source>
</evidence>
<keyword evidence="14 18" id="KW-0961">Cell wall biogenesis/degradation</keyword>
<keyword evidence="6 18" id="KW-0548">Nucleotidyltransferase</keyword>
<evidence type="ECO:0000313" key="22">
    <source>
        <dbReference type="EMBL" id="KHO63724.1"/>
    </source>
</evidence>
<comment type="catalytic activity">
    <reaction evidence="16 18">
        <text>N-acetyl-alpha-D-glucosamine 1-phosphate + UTP + H(+) = UDP-N-acetyl-alpha-D-glucosamine + diphosphate</text>
        <dbReference type="Rhea" id="RHEA:13509"/>
        <dbReference type="ChEBI" id="CHEBI:15378"/>
        <dbReference type="ChEBI" id="CHEBI:33019"/>
        <dbReference type="ChEBI" id="CHEBI:46398"/>
        <dbReference type="ChEBI" id="CHEBI:57705"/>
        <dbReference type="ChEBI" id="CHEBI:57776"/>
        <dbReference type="EC" id="2.7.7.23"/>
    </reaction>
</comment>
<feature type="region of interest" description="Linker" evidence="18">
    <location>
        <begin position="227"/>
        <end position="247"/>
    </location>
</feature>
<keyword evidence="9 18" id="KW-0460">Magnesium</keyword>
<feature type="binding site" evidence="18">
    <location>
        <position position="224"/>
    </location>
    <ligand>
        <name>Mg(2+)</name>
        <dbReference type="ChEBI" id="CHEBI:18420"/>
    </ligand>
</feature>
<evidence type="ECO:0000256" key="11">
    <source>
        <dbReference type="ARBA" id="ARBA00022984"/>
    </source>
</evidence>
<feature type="binding site" evidence="18">
    <location>
        <position position="73"/>
    </location>
    <ligand>
        <name>UDP-N-acetyl-alpha-D-glucosamine</name>
        <dbReference type="ChEBI" id="CHEBI:57705"/>
    </ligand>
</feature>
<dbReference type="GO" id="GO:0009252">
    <property type="term" value="P:peptidoglycan biosynthetic process"/>
    <property type="evidence" value="ECO:0007669"/>
    <property type="project" value="UniProtKB-UniRule"/>
</dbReference>
<evidence type="ECO:0000256" key="14">
    <source>
        <dbReference type="ARBA" id="ARBA00023316"/>
    </source>
</evidence>
<dbReference type="GO" id="GO:0016020">
    <property type="term" value="C:membrane"/>
    <property type="evidence" value="ECO:0007669"/>
    <property type="project" value="GOC"/>
</dbReference>
<evidence type="ECO:0000256" key="16">
    <source>
        <dbReference type="ARBA" id="ARBA00048493"/>
    </source>
</evidence>
<dbReference type="UniPathway" id="UPA00113">
    <property type="reaction ID" value="UER00532"/>
</dbReference>
<dbReference type="Pfam" id="PF12804">
    <property type="entry name" value="NTP_transf_3"/>
    <property type="match status" value="1"/>
</dbReference>
<comment type="caution">
    <text evidence="22">The sequence shown here is derived from an EMBL/GenBank/DDBJ whole genome shotgun (WGS) entry which is preliminary data.</text>
</comment>
<comment type="similarity">
    <text evidence="2 18">In the C-terminal section; belongs to the transferase hexapeptide repeat family.</text>
</comment>
<comment type="catalytic activity">
    <reaction evidence="15 18">
        <text>alpha-D-glucosamine 1-phosphate + acetyl-CoA = N-acetyl-alpha-D-glucosamine 1-phosphate + CoA + H(+)</text>
        <dbReference type="Rhea" id="RHEA:13725"/>
        <dbReference type="ChEBI" id="CHEBI:15378"/>
        <dbReference type="ChEBI" id="CHEBI:57287"/>
        <dbReference type="ChEBI" id="CHEBI:57288"/>
        <dbReference type="ChEBI" id="CHEBI:57776"/>
        <dbReference type="ChEBI" id="CHEBI:58516"/>
        <dbReference type="EC" id="2.3.1.157"/>
    </reaction>
</comment>
<evidence type="ECO:0000256" key="15">
    <source>
        <dbReference type="ARBA" id="ARBA00048247"/>
    </source>
</evidence>
<evidence type="ECO:0000256" key="4">
    <source>
        <dbReference type="ARBA" id="ARBA00022490"/>
    </source>
</evidence>
<dbReference type="EC" id="2.3.1.157" evidence="18"/>
<dbReference type="InterPro" id="IPR038009">
    <property type="entry name" value="GlmU_C_LbH"/>
</dbReference>
<dbReference type="Pfam" id="PF14602">
    <property type="entry name" value="Hexapep_2"/>
    <property type="match status" value="1"/>
</dbReference>
<dbReference type="GO" id="GO:0000287">
    <property type="term" value="F:magnesium ion binding"/>
    <property type="evidence" value="ECO:0007669"/>
    <property type="project" value="UniProtKB-UniRule"/>
</dbReference>
<dbReference type="GO" id="GO:0003977">
    <property type="term" value="F:UDP-N-acetylglucosamine diphosphorylase activity"/>
    <property type="evidence" value="ECO:0007669"/>
    <property type="project" value="UniProtKB-UniRule"/>
</dbReference>
<dbReference type="CDD" id="cd02540">
    <property type="entry name" value="GT2_GlmU_N_bac"/>
    <property type="match status" value="1"/>
</dbReference>
<evidence type="ECO:0000313" key="23">
    <source>
        <dbReference type="Proteomes" id="UP000030980"/>
    </source>
</evidence>
<dbReference type="GO" id="GO:0019134">
    <property type="term" value="F:glucosamine-1-phosphate N-acetyltransferase activity"/>
    <property type="evidence" value="ECO:0007669"/>
    <property type="project" value="UniProtKB-UniRule"/>
</dbReference>
<feature type="binding site" evidence="18">
    <location>
        <position position="377"/>
    </location>
    <ligand>
        <name>acetyl-CoA</name>
        <dbReference type="ChEBI" id="CHEBI:57288"/>
    </ligand>
</feature>
<evidence type="ECO:0000256" key="12">
    <source>
        <dbReference type="ARBA" id="ARBA00023268"/>
    </source>
</evidence>
<feature type="binding site" evidence="18">
    <location>
        <position position="420"/>
    </location>
    <ligand>
        <name>acetyl-CoA</name>
        <dbReference type="ChEBI" id="CHEBI:57288"/>
    </ligand>
</feature>
<dbReference type="Pfam" id="PF25087">
    <property type="entry name" value="GMPPB_C"/>
    <property type="match status" value="1"/>
</dbReference>
<sequence>MSLDIVILAAGQGTRMRSALPKVLHPVAGKPMLGHVIDTARQLAPQSIQVVIGHGAEKVRERLAADDLSFVVQEQQLGTGHAVAQAQPHLSAERVLILYGDVPLIEPATLQRLLEQVNARQLGLLTVELADPTGYGRILRDGHGEVQAIVEHKDASEAQRAIREGNTGILAVPGHCLGDWLGRLSNSNAQGEYYLTDVIAMAVADGLRIATVQAADEMEVLGANDRIQLAQLERHYQGRAARRLMAQGVTLIDPARFDLRGEASVGRDVLIDVNVILEGKVIIEDNVQIGPNCVIKDSVLRAGAIIKANSHLEGAQVGEGADCGPFARLRPGAVLGKKAHVGNFVELKNAVLGEGAKAGHLSYLGDAEIGARTNIGAGTITCNYDGANKHRTVMGEDVFIGSNSSLVAPLNLGAGSTTGAGSTITQDVPADSLAVGRGKQRNIEGWKRPVKNKP</sequence>
<feature type="region of interest" description="Pyrophosphorylase" evidence="18">
    <location>
        <begin position="1"/>
        <end position="226"/>
    </location>
</feature>
<feature type="binding site" evidence="18">
    <location>
        <position position="22"/>
    </location>
    <ligand>
        <name>UDP-N-acetyl-alpha-D-glucosamine</name>
        <dbReference type="ChEBI" id="CHEBI:57705"/>
    </ligand>
</feature>
<comment type="subunit">
    <text evidence="18">Homotrimer.</text>
</comment>
<dbReference type="NCBIfam" id="TIGR01173">
    <property type="entry name" value="glmU"/>
    <property type="match status" value="1"/>
</dbReference>
<dbReference type="GO" id="GO:0006048">
    <property type="term" value="P:UDP-N-acetylglucosamine biosynthetic process"/>
    <property type="evidence" value="ECO:0007669"/>
    <property type="project" value="UniProtKB-UniPathway"/>
</dbReference>
<evidence type="ECO:0000256" key="8">
    <source>
        <dbReference type="ARBA" id="ARBA00022737"/>
    </source>
</evidence>
<comment type="cofactor">
    <cofactor evidence="18">
        <name>Mg(2+)</name>
        <dbReference type="ChEBI" id="CHEBI:18420"/>
    </cofactor>
    <text evidence="18">Binds 1 Mg(2+) ion per subunit.</text>
</comment>
<dbReference type="HAMAP" id="MF_01631">
    <property type="entry name" value="GlmU"/>
    <property type="match status" value="1"/>
</dbReference>
<evidence type="ECO:0000256" key="3">
    <source>
        <dbReference type="ARBA" id="ARBA00007947"/>
    </source>
</evidence>
<keyword evidence="12 18" id="KW-0511">Multifunctional enzyme</keyword>
<feature type="binding site" evidence="18">
    <location>
        <position position="330"/>
    </location>
    <ligand>
        <name>UDP-N-acetyl-alpha-D-glucosamine</name>
        <dbReference type="ChEBI" id="CHEBI:57705"/>
    </ligand>
</feature>
<evidence type="ECO:0000256" key="5">
    <source>
        <dbReference type="ARBA" id="ARBA00022679"/>
    </source>
</evidence>
<evidence type="ECO:0000256" key="19">
    <source>
        <dbReference type="SAM" id="MobiDB-lite"/>
    </source>
</evidence>
<dbReference type="EMBL" id="JTAK01000006">
    <property type="protein sequence ID" value="KHO63724.1"/>
    <property type="molecule type" value="Genomic_DNA"/>
</dbReference>
<feature type="region of interest" description="N-acetyltransferase" evidence="18">
    <location>
        <begin position="248"/>
        <end position="454"/>
    </location>
</feature>
<evidence type="ECO:0000259" key="20">
    <source>
        <dbReference type="Pfam" id="PF12804"/>
    </source>
</evidence>
<dbReference type="InterPro" id="IPR011004">
    <property type="entry name" value="Trimer_LpxA-like_sf"/>
</dbReference>
<dbReference type="Gene3D" id="3.90.550.10">
    <property type="entry name" value="Spore Coat Polysaccharide Biosynthesis Protein SpsA, Chain A"/>
    <property type="match status" value="1"/>
</dbReference>
<evidence type="ECO:0000256" key="1">
    <source>
        <dbReference type="ARBA" id="ARBA00004496"/>
    </source>
</evidence>
<evidence type="ECO:0000256" key="17">
    <source>
        <dbReference type="ARBA" id="ARBA00049628"/>
    </source>
</evidence>
<dbReference type="GO" id="GO:0005737">
    <property type="term" value="C:cytoplasm"/>
    <property type="evidence" value="ECO:0007669"/>
    <property type="project" value="UniProtKB-SubCell"/>
</dbReference>
<dbReference type="AlphaFoldDB" id="A0A0B3BST4"/>
<dbReference type="GO" id="GO:0071555">
    <property type="term" value="P:cell wall organization"/>
    <property type="evidence" value="ECO:0007669"/>
    <property type="project" value="UniProtKB-KW"/>
</dbReference>
<dbReference type="Gene3D" id="2.160.10.10">
    <property type="entry name" value="Hexapeptide repeat proteins"/>
    <property type="match status" value="1"/>
</dbReference>
<dbReference type="UniPathway" id="UPA00973"/>
<dbReference type="EC" id="2.7.7.23" evidence="18"/>
<dbReference type="STRING" id="706570.PT85_14555"/>
<comment type="pathway">
    <text evidence="18">Nucleotide-sugar biosynthesis; UDP-N-acetyl-alpha-D-glucosamine biosynthesis; UDP-N-acetyl-alpha-D-glucosamine from N-acetyl-alpha-D-glucosamine 1-phosphate: step 1/1.</text>
</comment>
<dbReference type="RefSeq" id="WP_039607093.1">
    <property type="nucleotide sequence ID" value="NZ_FMUP01000004.1"/>
</dbReference>
<feature type="region of interest" description="Disordered" evidence="19">
    <location>
        <begin position="435"/>
        <end position="454"/>
    </location>
</feature>
<dbReference type="InterPro" id="IPR005882">
    <property type="entry name" value="Bifunctional_GlmU"/>
</dbReference>
<comment type="similarity">
    <text evidence="3 18">In the N-terminal section; belongs to the N-acetylglucosamine-1-phosphate uridyltransferase family.</text>
</comment>
<dbReference type="InterPro" id="IPR029044">
    <property type="entry name" value="Nucleotide-diphossugar_trans"/>
</dbReference>
<feature type="binding site" evidence="18">
    <location>
        <position position="151"/>
    </location>
    <ligand>
        <name>UDP-N-acetyl-alpha-D-glucosamine</name>
        <dbReference type="ChEBI" id="CHEBI:57705"/>
    </ligand>
</feature>
<dbReference type="OrthoDB" id="9775031at2"/>
<feature type="binding site" evidence="18">
    <location>
        <position position="374"/>
    </location>
    <ligand>
        <name>UDP-N-acetyl-alpha-D-glucosamine</name>
        <dbReference type="ChEBI" id="CHEBI:57705"/>
    </ligand>
</feature>
<dbReference type="GO" id="GO:0008360">
    <property type="term" value="P:regulation of cell shape"/>
    <property type="evidence" value="ECO:0007669"/>
    <property type="project" value="UniProtKB-KW"/>
</dbReference>
<organism evidence="22 23">
    <name type="scientific">Pseudomonas flexibilis</name>
    <dbReference type="NCBI Taxonomy" id="706570"/>
    <lineage>
        <taxon>Bacteria</taxon>
        <taxon>Pseudomonadati</taxon>
        <taxon>Pseudomonadota</taxon>
        <taxon>Gammaproteobacteria</taxon>
        <taxon>Pseudomonadales</taxon>
        <taxon>Pseudomonadaceae</taxon>
        <taxon>Pseudomonas</taxon>
    </lineage>
</organism>
<feature type="domain" description="MobA-like NTP transferase" evidence="20">
    <location>
        <begin position="6"/>
        <end position="120"/>
    </location>
</feature>
<feature type="binding site" evidence="18">
    <location>
        <position position="224"/>
    </location>
    <ligand>
        <name>UDP-N-acetyl-alpha-D-glucosamine</name>
        <dbReference type="ChEBI" id="CHEBI:57705"/>
    </ligand>
</feature>
<keyword evidence="11 18" id="KW-0573">Peptidoglycan synthesis</keyword>
<dbReference type="InterPro" id="IPR025877">
    <property type="entry name" value="MobA-like_NTP_Trfase"/>
</dbReference>
<evidence type="ECO:0000256" key="18">
    <source>
        <dbReference type="HAMAP-Rule" id="MF_01631"/>
    </source>
</evidence>
<evidence type="ECO:0000256" key="10">
    <source>
        <dbReference type="ARBA" id="ARBA00022960"/>
    </source>
</evidence>
<protein>
    <recommendedName>
        <fullName evidence="18">Bifunctional protein GlmU</fullName>
    </recommendedName>
    <domain>
        <recommendedName>
            <fullName evidence="18">UDP-N-acetylglucosamine pyrophosphorylase</fullName>
            <ecNumber evidence="18">2.7.7.23</ecNumber>
        </recommendedName>
        <alternativeName>
            <fullName evidence="18">N-acetylglucosamine-1-phosphate uridyltransferase</fullName>
        </alternativeName>
    </domain>
    <domain>
        <recommendedName>
            <fullName evidence="18">Glucosamine-1-phosphate N-acetyltransferase</fullName>
            <ecNumber evidence="18">2.3.1.157</ecNumber>
        </recommendedName>
    </domain>
</protein>
<reference evidence="22 23" key="1">
    <citation type="submission" date="2014-11" db="EMBL/GenBank/DDBJ databases">
        <title>Genome sequence of Pseudomonas tuomuerensis JCM 14085.</title>
        <authorList>
            <person name="Shin S.-K."/>
            <person name="Yi H."/>
        </authorList>
    </citation>
    <scope>NUCLEOTIDE SEQUENCE [LARGE SCALE GENOMIC DNA]</scope>
    <source>
        <strain evidence="22 23">JCM 14085</strain>
    </source>
</reference>
<dbReference type="SUPFAM" id="SSF51161">
    <property type="entry name" value="Trimeric LpxA-like enzymes"/>
    <property type="match status" value="1"/>
</dbReference>
<feature type="binding site" evidence="18">
    <location>
        <begin position="8"/>
        <end position="11"/>
    </location>
    <ligand>
        <name>UDP-N-acetyl-alpha-D-glucosamine</name>
        <dbReference type="ChEBI" id="CHEBI:57705"/>
    </ligand>
</feature>
<feature type="binding site" evidence="18">
    <location>
        <position position="101"/>
    </location>
    <ligand>
        <name>Mg(2+)</name>
        <dbReference type="ChEBI" id="CHEBI:18420"/>
    </ligand>
</feature>
<feature type="active site" description="Proton acceptor" evidence="18">
    <location>
        <position position="360"/>
    </location>
</feature>
<dbReference type="Proteomes" id="UP000030980">
    <property type="component" value="Unassembled WGS sequence"/>
</dbReference>
<dbReference type="InterPro" id="IPR050065">
    <property type="entry name" value="GlmU-like"/>
</dbReference>
<feature type="binding site" evidence="18">
    <location>
        <begin position="78"/>
        <end position="79"/>
    </location>
    <ligand>
        <name>UDP-N-acetyl-alpha-D-glucosamine</name>
        <dbReference type="ChEBI" id="CHEBI:57705"/>
    </ligand>
</feature>
<keyword evidence="4 18" id="KW-0963">Cytoplasm</keyword>
<evidence type="ECO:0000256" key="6">
    <source>
        <dbReference type="ARBA" id="ARBA00022695"/>
    </source>
</evidence>
<dbReference type="NCBIfam" id="NF010933">
    <property type="entry name" value="PRK14353.1"/>
    <property type="match status" value="1"/>
</dbReference>
<gene>
    <name evidence="18 22" type="primary">glmU</name>
    <name evidence="22" type="ORF">PT85_14555</name>
</gene>
<feature type="binding site" evidence="18">
    <location>
        <begin position="99"/>
        <end position="101"/>
    </location>
    <ligand>
        <name>UDP-N-acetyl-alpha-D-glucosamine</name>
        <dbReference type="ChEBI" id="CHEBI:57705"/>
    </ligand>
</feature>
<evidence type="ECO:0000256" key="9">
    <source>
        <dbReference type="ARBA" id="ARBA00022842"/>
    </source>
</evidence>
<comment type="function">
    <text evidence="17 18">Catalyzes the last two sequential reactions in the de novo biosynthetic pathway for UDP-N-acetylglucosamine (UDP-GlcNAc). The C-terminal domain catalyzes the transfer of acetyl group from acetyl coenzyme A to glucosamine-1-phosphate (GlcN-1-P) to produce N-acetylglucosamine-1-phosphate (GlcNAc-1-P), which is converted into UDP-GlcNAc by the transfer of uridine 5-monophosphate (from uridine 5-triphosphate), a reaction catalyzed by the N-terminal domain.</text>
</comment>
<feature type="binding site" evidence="18">
    <location>
        <position position="136"/>
    </location>
    <ligand>
        <name>UDP-N-acetyl-alpha-D-glucosamine</name>
        <dbReference type="ChEBI" id="CHEBI:57705"/>
    </ligand>
</feature>
<dbReference type="PANTHER" id="PTHR43584">
    <property type="entry name" value="NUCLEOTIDYL TRANSFERASE"/>
    <property type="match status" value="1"/>
</dbReference>
<evidence type="ECO:0000256" key="13">
    <source>
        <dbReference type="ARBA" id="ARBA00023315"/>
    </source>
</evidence>
<feature type="binding site" evidence="18">
    <location>
        <position position="166"/>
    </location>
    <ligand>
        <name>UDP-N-acetyl-alpha-D-glucosamine</name>
        <dbReference type="ChEBI" id="CHEBI:57705"/>
    </ligand>
</feature>
<feature type="binding site" evidence="18">
    <location>
        <position position="348"/>
    </location>
    <ligand>
        <name>UDP-N-acetyl-alpha-D-glucosamine</name>
        <dbReference type="ChEBI" id="CHEBI:57705"/>
    </ligand>
</feature>
<evidence type="ECO:0000256" key="2">
    <source>
        <dbReference type="ARBA" id="ARBA00007707"/>
    </source>
</evidence>
<feature type="binding site" evidence="18">
    <location>
        <position position="402"/>
    </location>
    <ligand>
        <name>acetyl-CoA</name>
        <dbReference type="ChEBI" id="CHEBI:57288"/>
    </ligand>
</feature>
<feature type="binding site" evidence="18">
    <location>
        <begin position="383"/>
        <end position="384"/>
    </location>
    <ligand>
        <name>acetyl-CoA</name>
        <dbReference type="ChEBI" id="CHEBI:57288"/>
    </ligand>
</feature>
<dbReference type="CDD" id="cd03353">
    <property type="entry name" value="LbH_GlmU_C"/>
    <property type="match status" value="1"/>
</dbReference>
<accession>A0A0B3BST4</accession>
<comment type="subcellular location">
    <subcellularLocation>
        <location evidence="1 18">Cytoplasm</location>
    </subcellularLocation>
</comment>
<feature type="binding site" evidence="18">
    <location>
        <position position="363"/>
    </location>
    <ligand>
        <name>UDP-N-acetyl-alpha-D-glucosamine</name>
        <dbReference type="ChEBI" id="CHEBI:57705"/>
    </ligand>
</feature>
<dbReference type="InterPro" id="IPR001451">
    <property type="entry name" value="Hexapep"/>
</dbReference>
<dbReference type="GO" id="GO:0000902">
    <property type="term" value="P:cell morphogenesis"/>
    <property type="evidence" value="ECO:0007669"/>
    <property type="project" value="UniProtKB-UniRule"/>
</dbReference>
<keyword evidence="13 18" id="KW-0012">Acyltransferase</keyword>
<name>A0A0B3BST4_9PSED</name>
<dbReference type="InterPro" id="IPR056729">
    <property type="entry name" value="GMPPB_C"/>
</dbReference>
<comment type="pathway">
    <text evidence="18">Nucleotide-sugar biosynthesis; UDP-N-acetyl-alpha-D-glucosamine biosynthesis; N-acetyl-alpha-D-glucosamine 1-phosphate from alpha-D-glucosamine 6-phosphate (route II): step 2/2.</text>
</comment>
<proteinExistence type="inferred from homology"/>
<feature type="domain" description="Mannose-1-phosphate guanyltransferase C-terminal" evidence="21">
    <location>
        <begin position="261"/>
        <end position="343"/>
    </location>
</feature>
<keyword evidence="23" id="KW-1185">Reference proteome</keyword>
<keyword evidence="7 18" id="KW-0479">Metal-binding</keyword>